<evidence type="ECO:0000256" key="5">
    <source>
        <dbReference type="SAM" id="MobiDB-lite"/>
    </source>
</evidence>
<feature type="region of interest" description="Disordered" evidence="5">
    <location>
        <begin position="26"/>
        <end position="48"/>
    </location>
</feature>
<evidence type="ECO:0000256" key="4">
    <source>
        <dbReference type="PROSITE-ProRule" id="PRU00473"/>
    </source>
</evidence>
<evidence type="ECO:0000313" key="9">
    <source>
        <dbReference type="Proteomes" id="UP000471435"/>
    </source>
</evidence>
<dbReference type="AlphaFoldDB" id="A0A6I4V563"/>
<dbReference type="EMBL" id="WTYP01000002">
    <property type="protein sequence ID" value="MXP48010.1"/>
    <property type="molecule type" value="Genomic_DNA"/>
</dbReference>
<evidence type="ECO:0000256" key="2">
    <source>
        <dbReference type="ARBA" id="ARBA00023136"/>
    </source>
</evidence>
<comment type="caution">
    <text evidence="8">The sequence shown here is derived from an EMBL/GenBank/DDBJ whole genome shotgun (WGS) entry which is preliminary data.</text>
</comment>
<evidence type="ECO:0000256" key="1">
    <source>
        <dbReference type="ARBA" id="ARBA00004442"/>
    </source>
</evidence>
<dbReference type="Pfam" id="PF00691">
    <property type="entry name" value="OmpA"/>
    <property type="match status" value="1"/>
</dbReference>
<dbReference type="InterPro" id="IPR006665">
    <property type="entry name" value="OmpA-like"/>
</dbReference>
<proteinExistence type="predicted"/>
<feature type="chain" id="PRO_5026200750" evidence="6">
    <location>
        <begin position="23"/>
        <end position="204"/>
    </location>
</feature>
<keyword evidence="3" id="KW-0998">Cell outer membrane</keyword>
<organism evidence="8 9">
    <name type="scientific">Pontixanthobacter luteolus</name>
    <dbReference type="NCBI Taxonomy" id="295089"/>
    <lineage>
        <taxon>Bacteria</taxon>
        <taxon>Pseudomonadati</taxon>
        <taxon>Pseudomonadota</taxon>
        <taxon>Alphaproteobacteria</taxon>
        <taxon>Sphingomonadales</taxon>
        <taxon>Erythrobacteraceae</taxon>
        <taxon>Pontixanthobacter</taxon>
    </lineage>
</organism>
<feature type="domain" description="OmpA-like" evidence="7">
    <location>
        <begin position="61"/>
        <end position="184"/>
    </location>
</feature>
<evidence type="ECO:0000259" key="7">
    <source>
        <dbReference type="PROSITE" id="PS51123"/>
    </source>
</evidence>
<feature type="region of interest" description="Disordered" evidence="5">
    <location>
        <begin position="149"/>
        <end position="170"/>
    </location>
</feature>
<dbReference type="Proteomes" id="UP000471435">
    <property type="component" value="Unassembled WGS sequence"/>
</dbReference>
<dbReference type="Gene3D" id="3.30.1330.60">
    <property type="entry name" value="OmpA-like domain"/>
    <property type="match status" value="1"/>
</dbReference>
<dbReference type="InterPro" id="IPR006664">
    <property type="entry name" value="OMP_bac"/>
</dbReference>
<gene>
    <name evidence="8" type="ORF">GRI43_11500</name>
</gene>
<keyword evidence="9" id="KW-1185">Reference proteome</keyword>
<protein>
    <submittedName>
        <fullName evidence="8">OmpA family protein</fullName>
    </submittedName>
</protein>
<name>A0A6I4V563_9SPHN</name>
<feature type="signal peptide" evidence="6">
    <location>
        <begin position="1"/>
        <end position="22"/>
    </location>
</feature>
<sequence length="204" mass="22067">MIKRITMNLRLSAAAAAALTLAACNNSPTDDTPAPEPEESGKQVLGEGTSIIRADVEMEREIMPLEPLESRISFDEGGYSLSETAIAELKAVLESRQYTEGGDIVLRGHTDAGGNDNANLRASERRAEAVKDWFVENGTAEDRITVVGLGEQNPARPNANPDGTPNDENRAYNRRVMVHIAVPEELVVEETPDTPTLVEKVTAD</sequence>
<accession>A0A6I4V563</accession>
<evidence type="ECO:0000256" key="3">
    <source>
        <dbReference type="ARBA" id="ARBA00023237"/>
    </source>
</evidence>
<dbReference type="InterPro" id="IPR050330">
    <property type="entry name" value="Bact_OuterMem_StrucFunc"/>
</dbReference>
<evidence type="ECO:0000256" key="6">
    <source>
        <dbReference type="SAM" id="SignalP"/>
    </source>
</evidence>
<dbReference type="CDD" id="cd07185">
    <property type="entry name" value="OmpA_C-like"/>
    <property type="match status" value="1"/>
</dbReference>
<dbReference type="SUPFAM" id="SSF103088">
    <property type="entry name" value="OmpA-like"/>
    <property type="match status" value="1"/>
</dbReference>
<dbReference type="PANTHER" id="PTHR30329:SF21">
    <property type="entry name" value="LIPOPROTEIN YIAD-RELATED"/>
    <property type="match status" value="1"/>
</dbReference>
<evidence type="ECO:0000313" key="8">
    <source>
        <dbReference type="EMBL" id="MXP48010.1"/>
    </source>
</evidence>
<dbReference type="PROSITE" id="PS51123">
    <property type="entry name" value="OMPA_2"/>
    <property type="match status" value="1"/>
</dbReference>
<dbReference type="PRINTS" id="PR01021">
    <property type="entry name" value="OMPADOMAIN"/>
</dbReference>
<dbReference type="GO" id="GO:0009279">
    <property type="term" value="C:cell outer membrane"/>
    <property type="evidence" value="ECO:0007669"/>
    <property type="project" value="UniProtKB-SubCell"/>
</dbReference>
<dbReference type="OrthoDB" id="9814546at2"/>
<dbReference type="RefSeq" id="WP_160731240.1">
    <property type="nucleotide sequence ID" value="NZ_WTYP01000002.1"/>
</dbReference>
<dbReference type="PROSITE" id="PS51257">
    <property type="entry name" value="PROKAR_LIPOPROTEIN"/>
    <property type="match status" value="1"/>
</dbReference>
<keyword evidence="6" id="KW-0732">Signal</keyword>
<dbReference type="InterPro" id="IPR036737">
    <property type="entry name" value="OmpA-like_sf"/>
</dbReference>
<reference evidence="8 9" key="1">
    <citation type="submission" date="2019-12" db="EMBL/GenBank/DDBJ databases">
        <title>Genomic-based taxomic classification of the family Erythrobacteraceae.</title>
        <authorList>
            <person name="Xu L."/>
        </authorList>
    </citation>
    <scope>NUCLEOTIDE SEQUENCE [LARGE SCALE GENOMIC DNA]</scope>
    <source>
        <strain evidence="8 9">SW-109</strain>
    </source>
</reference>
<comment type="subcellular location">
    <subcellularLocation>
        <location evidence="1">Cell outer membrane</location>
    </subcellularLocation>
</comment>
<keyword evidence="2 4" id="KW-0472">Membrane</keyword>
<dbReference type="PANTHER" id="PTHR30329">
    <property type="entry name" value="STATOR ELEMENT OF FLAGELLAR MOTOR COMPLEX"/>
    <property type="match status" value="1"/>
</dbReference>